<keyword evidence="1" id="KW-0067">ATP-binding</keyword>
<proteinExistence type="predicted"/>
<dbReference type="EMBL" id="ML122267">
    <property type="protein sequence ID" value="RPD60087.1"/>
    <property type="molecule type" value="Genomic_DNA"/>
</dbReference>
<accession>A0A5C2S9Z8</accession>
<dbReference type="SMART" id="SM00220">
    <property type="entry name" value="S_TKc"/>
    <property type="match status" value="1"/>
</dbReference>
<feature type="compositionally biased region" description="Basic and acidic residues" evidence="2">
    <location>
        <begin position="355"/>
        <end position="364"/>
    </location>
</feature>
<feature type="region of interest" description="Disordered" evidence="2">
    <location>
        <begin position="300"/>
        <end position="366"/>
    </location>
</feature>
<evidence type="ECO:0000313" key="4">
    <source>
        <dbReference type="EMBL" id="RPD60087.1"/>
    </source>
</evidence>
<dbReference type="PROSITE" id="PS00107">
    <property type="entry name" value="PROTEIN_KINASE_ATP"/>
    <property type="match status" value="1"/>
</dbReference>
<dbReference type="Gene3D" id="1.10.510.10">
    <property type="entry name" value="Transferase(Phosphotransferase) domain 1"/>
    <property type="match status" value="1"/>
</dbReference>
<dbReference type="GO" id="GO:0005737">
    <property type="term" value="C:cytoplasm"/>
    <property type="evidence" value="ECO:0007669"/>
    <property type="project" value="TreeGrafter"/>
</dbReference>
<dbReference type="InterPro" id="IPR017441">
    <property type="entry name" value="Protein_kinase_ATP_BS"/>
</dbReference>
<dbReference type="OrthoDB" id="2796000at2759"/>
<keyword evidence="5" id="KW-1185">Reference proteome</keyword>
<keyword evidence="4" id="KW-0808">Transferase</keyword>
<feature type="binding site" evidence="1">
    <location>
        <position position="54"/>
    </location>
    <ligand>
        <name>ATP</name>
        <dbReference type="ChEBI" id="CHEBI:30616"/>
    </ligand>
</feature>
<dbReference type="STRING" id="1328759.A0A5C2S9Z8"/>
<dbReference type="AlphaFoldDB" id="A0A5C2S9Z8"/>
<dbReference type="GO" id="GO:0010506">
    <property type="term" value="P:regulation of autophagy"/>
    <property type="evidence" value="ECO:0007669"/>
    <property type="project" value="InterPro"/>
</dbReference>
<gene>
    <name evidence="4" type="ORF">L227DRAFT_548163</name>
</gene>
<organism evidence="4 5">
    <name type="scientific">Lentinus tigrinus ALCF2SS1-6</name>
    <dbReference type="NCBI Taxonomy" id="1328759"/>
    <lineage>
        <taxon>Eukaryota</taxon>
        <taxon>Fungi</taxon>
        <taxon>Dikarya</taxon>
        <taxon>Basidiomycota</taxon>
        <taxon>Agaricomycotina</taxon>
        <taxon>Agaricomycetes</taxon>
        <taxon>Polyporales</taxon>
        <taxon>Polyporaceae</taxon>
        <taxon>Lentinus</taxon>
    </lineage>
</organism>
<dbReference type="InterPro" id="IPR045269">
    <property type="entry name" value="Atg1-like"/>
</dbReference>
<dbReference type="InterPro" id="IPR011009">
    <property type="entry name" value="Kinase-like_dom_sf"/>
</dbReference>
<dbReference type="Proteomes" id="UP000313359">
    <property type="component" value="Unassembled WGS sequence"/>
</dbReference>
<keyword evidence="4" id="KW-0418">Kinase</keyword>
<dbReference type="PANTHER" id="PTHR24348">
    <property type="entry name" value="SERINE/THREONINE-PROTEIN KINASE UNC-51-RELATED"/>
    <property type="match status" value="1"/>
</dbReference>
<evidence type="ECO:0000259" key="3">
    <source>
        <dbReference type="PROSITE" id="PS50011"/>
    </source>
</evidence>
<feature type="domain" description="Protein kinase" evidence="3">
    <location>
        <begin position="20"/>
        <end position="293"/>
    </location>
</feature>
<evidence type="ECO:0000256" key="2">
    <source>
        <dbReference type="SAM" id="MobiDB-lite"/>
    </source>
</evidence>
<dbReference type="InterPro" id="IPR000719">
    <property type="entry name" value="Prot_kinase_dom"/>
</dbReference>
<sequence>MSTAASSLPDFTGCTIEEHYKLSEVIGSGSFGVVYKALDTREASDSPSRHRAVKIISKAGRTPAQLDIIRREVALHSIVAAHANIITIHDAFDDDEHFYLILDYCPGGDLFSYITEGVYWGKDGEELARSAFLSLVDGMQHCHEHKIAHRDLKPENILASKDGSKVFLADFGLATRERMIKEHGSGTALYMAPECHGRLNGFQPYDTRAADVWALGIILVNMLTGRNPWEQASMRDAHFADFLGEKADFFRESFPQLSKGVCEVLAEVLEFRPERRMSLRKLREAVVSLESFFCNEGEEESVTDTTTTITTATTDESFESLDTSDGPPTLSSDGDEDEDESPLVTPAGTNSAKPKNMETEKVDWKTGSTAQLLMARHRLEEQFGNGFY</sequence>
<feature type="compositionally biased region" description="Low complexity" evidence="2">
    <location>
        <begin position="303"/>
        <end position="315"/>
    </location>
</feature>
<reference evidence="4" key="1">
    <citation type="journal article" date="2018" name="Genome Biol. Evol.">
        <title>Genomics and development of Lentinus tigrinus, a white-rot wood-decaying mushroom with dimorphic fruiting bodies.</title>
        <authorList>
            <person name="Wu B."/>
            <person name="Xu Z."/>
            <person name="Knudson A."/>
            <person name="Carlson A."/>
            <person name="Chen N."/>
            <person name="Kovaka S."/>
            <person name="LaButti K."/>
            <person name="Lipzen A."/>
            <person name="Pennachio C."/>
            <person name="Riley R."/>
            <person name="Schakwitz W."/>
            <person name="Umezawa K."/>
            <person name="Ohm R.A."/>
            <person name="Grigoriev I.V."/>
            <person name="Nagy L.G."/>
            <person name="Gibbons J."/>
            <person name="Hibbett D."/>
        </authorList>
    </citation>
    <scope>NUCLEOTIDE SEQUENCE [LARGE SCALE GENOMIC DNA]</scope>
    <source>
        <strain evidence="4">ALCF2SS1-6</strain>
    </source>
</reference>
<dbReference type="GO" id="GO:0005524">
    <property type="term" value="F:ATP binding"/>
    <property type="evidence" value="ECO:0007669"/>
    <property type="project" value="UniProtKB-UniRule"/>
</dbReference>
<evidence type="ECO:0000313" key="5">
    <source>
        <dbReference type="Proteomes" id="UP000313359"/>
    </source>
</evidence>
<dbReference type="Pfam" id="PF00069">
    <property type="entry name" value="Pkinase"/>
    <property type="match status" value="1"/>
</dbReference>
<evidence type="ECO:0000256" key="1">
    <source>
        <dbReference type="PROSITE-ProRule" id="PRU10141"/>
    </source>
</evidence>
<dbReference type="PANTHER" id="PTHR24348:SF68">
    <property type="entry name" value="SERINE_THREONINE-PROTEIN KINASE ATG1C"/>
    <property type="match status" value="1"/>
</dbReference>
<protein>
    <submittedName>
        <fullName evidence="4">Pkinase-domain-containing protein</fullName>
    </submittedName>
</protein>
<keyword evidence="1" id="KW-0547">Nucleotide-binding</keyword>
<name>A0A5C2S9Z8_9APHY</name>
<dbReference type="SUPFAM" id="SSF56112">
    <property type="entry name" value="Protein kinase-like (PK-like)"/>
    <property type="match status" value="1"/>
</dbReference>
<dbReference type="PROSITE" id="PS50011">
    <property type="entry name" value="PROTEIN_KINASE_DOM"/>
    <property type="match status" value="1"/>
</dbReference>
<dbReference type="GO" id="GO:0004674">
    <property type="term" value="F:protein serine/threonine kinase activity"/>
    <property type="evidence" value="ECO:0007669"/>
    <property type="project" value="InterPro"/>
</dbReference>